<keyword evidence="1" id="KW-0812">Transmembrane</keyword>
<dbReference type="Proteomes" id="UP000176253">
    <property type="component" value="Unassembled WGS sequence"/>
</dbReference>
<sequence>MKQDLPFAHFAILILLLLIAVNLLILDIKIFYPQNILLSETKTMPFPAVSKEAQPPVYKIDNSQCPVACLNLIGQATSGSNIGSPDQTAPIVSKQAAVAKEYFIPLGQGETSKNNWDDIIGTETVINPAVYGQIKETYFIASLKNPTKNGQVEVRLYNVTDNNVVYGSHVVMTNLTEQTITSEKFALPNSSKLLRAQLKSTLGYPVTLENARLKILAY</sequence>
<evidence type="ECO:0000313" key="3">
    <source>
        <dbReference type="Proteomes" id="UP000176253"/>
    </source>
</evidence>
<name>A0A1F5ZYE5_9BACT</name>
<proteinExistence type="predicted"/>
<accession>A0A1F5ZYE5</accession>
<organism evidence="2 3">
    <name type="scientific">Candidatus Gottesmanbacteria bacterium RIFCSPHIGHO2_02_FULL_39_14</name>
    <dbReference type="NCBI Taxonomy" id="1798383"/>
    <lineage>
        <taxon>Bacteria</taxon>
        <taxon>Candidatus Gottesmaniibacteriota</taxon>
    </lineage>
</organism>
<dbReference type="AlphaFoldDB" id="A0A1F5ZYE5"/>
<dbReference type="EMBL" id="MFJM01000037">
    <property type="protein sequence ID" value="OGG17375.1"/>
    <property type="molecule type" value="Genomic_DNA"/>
</dbReference>
<evidence type="ECO:0000256" key="1">
    <source>
        <dbReference type="SAM" id="Phobius"/>
    </source>
</evidence>
<reference evidence="2 3" key="1">
    <citation type="journal article" date="2016" name="Nat. Commun.">
        <title>Thousands of microbial genomes shed light on interconnected biogeochemical processes in an aquifer system.</title>
        <authorList>
            <person name="Anantharaman K."/>
            <person name="Brown C.T."/>
            <person name="Hug L.A."/>
            <person name="Sharon I."/>
            <person name="Castelle C.J."/>
            <person name="Probst A.J."/>
            <person name="Thomas B.C."/>
            <person name="Singh A."/>
            <person name="Wilkins M.J."/>
            <person name="Karaoz U."/>
            <person name="Brodie E.L."/>
            <person name="Williams K.H."/>
            <person name="Hubbard S.S."/>
            <person name="Banfield J.F."/>
        </authorList>
    </citation>
    <scope>NUCLEOTIDE SEQUENCE [LARGE SCALE GENOMIC DNA]</scope>
</reference>
<comment type="caution">
    <text evidence="2">The sequence shown here is derived from an EMBL/GenBank/DDBJ whole genome shotgun (WGS) entry which is preliminary data.</text>
</comment>
<feature type="transmembrane region" description="Helical" evidence="1">
    <location>
        <begin position="6"/>
        <end position="26"/>
    </location>
</feature>
<gene>
    <name evidence="2" type="ORF">A3D78_04140</name>
</gene>
<dbReference type="STRING" id="1798383.A3D78_04140"/>
<evidence type="ECO:0000313" key="2">
    <source>
        <dbReference type="EMBL" id="OGG17375.1"/>
    </source>
</evidence>
<keyword evidence="1" id="KW-1133">Transmembrane helix</keyword>
<keyword evidence="1" id="KW-0472">Membrane</keyword>
<protein>
    <submittedName>
        <fullName evidence="2">Uncharacterized protein</fullName>
    </submittedName>
</protein>